<dbReference type="Proteomes" id="UP001592531">
    <property type="component" value="Unassembled WGS sequence"/>
</dbReference>
<accession>A0ABV6VRD3</accession>
<dbReference type="Pfam" id="PF17648">
    <property type="entry name" value="Luciferase"/>
    <property type="match status" value="1"/>
</dbReference>
<dbReference type="InterPro" id="IPR040841">
    <property type="entry name" value="Luciferase_dom"/>
</dbReference>
<proteinExistence type="predicted"/>
<reference evidence="2 3" key="1">
    <citation type="submission" date="2024-09" db="EMBL/GenBank/DDBJ databases">
        <authorList>
            <person name="Lee S.D."/>
        </authorList>
    </citation>
    <scope>NUCLEOTIDE SEQUENCE [LARGE SCALE GENOMIC DNA]</scope>
    <source>
        <strain evidence="2 3">N8-3</strain>
    </source>
</reference>
<keyword evidence="3" id="KW-1185">Reference proteome</keyword>
<feature type="domain" description="Luciferase" evidence="1">
    <location>
        <begin position="36"/>
        <end position="97"/>
    </location>
</feature>
<sequence>MNVAQRANEQLASWPELTRVPSGCGSGSALRAGDHDIVHFHSDRDADLHLTPGPIARLHAELEQSTAVRLHPESPWVTVHLDCDSDADLLVALVSIALQAHANVPAGPAEPAPCNLARVEILTSAQLAPAAPVLRLHQGRRLHLPHRRTA</sequence>
<gene>
    <name evidence="2" type="ORF">ACEZDE_05640</name>
</gene>
<dbReference type="EMBL" id="JBHFAB010000003">
    <property type="protein sequence ID" value="MFC1416121.1"/>
    <property type="molecule type" value="Genomic_DNA"/>
</dbReference>
<dbReference type="RefSeq" id="WP_380533041.1">
    <property type="nucleotide sequence ID" value="NZ_JBHFAB010000003.1"/>
</dbReference>
<evidence type="ECO:0000259" key="1">
    <source>
        <dbReference type="Pfam" id="PF17648"/>
    </source>
</evidence>
<evidence type="ECO:0000313" key="3">
    <source>
        <dbReference type="Proteomes" id="UP001592531"/>
    </source>
</evidence>
<protein>
    <submittedName>
        <fullName evidence="2">Luciferase family protein</fullName>
    </submittedName>
</protein>
<organism evidence="2 3">
    <name type="scientific">Streptacidiphilus cavernicola</name>
    <dbReference type="NCBI Taxonomy" id="3342716"/>
    <lineage>
        <taxon>Bacteria</taxon>
        <taxon>Bacillati</taxon>
        <taxon>Actinomycetota</taxon>
        <taxon>Actinomycetes</taxon>
        <taxon>Kitasatosporales</taxon>
        <taxon>Streptomycetaceae</taxon>
        <taxon>Streptacidiphilus</taxon>
    </lineage>
</organism>
<name>A0ABV6VRD3_9ACTN</name>
<comment type="caution">
    <text evidence="2">The sequence shown here is derived from an EMBL/GenBank/DDBJ whole genome shotgun (WGS) entry which is preliminary data.</text>
</comment>
<evidence type="ECO:0000313" key="2">
    <source>
        <dbReference type="EMBL" id="MFC1416121.1"/>
    </source>
</evidence>